<protein>
    <submittedName>
        <fullName evidence="2">Uncharacterized protein</fullName>
    </submittedName>
</protein>
<comment type="caution">
    <text evidence="2">The sequence shown here is derived from an EMBL/GenBank/DDBJ whole genome shotgun (WGS) entry which is preliminary data.</text>
</comment>
<sequence length="186" mass="20959">MPSLTGRPKFLERSRKGPHSRQNSYLGSLYPYISMTAEVVLALPVSNSWPERGASKIKLIKSRVGSRLKNDLLNSLLQISINGPDVFSKAVRLWMNVKKKKKVAYKTSRGAVGPHAGQNGRLQVSYPSRSRYTHRTGLVELVDSEKEQEEVAAKVFCLDKENEESDSEGDDSGWEDDDDYEDYFSD</sequence>
<evidence type="ECO:0000313" key="3">
    <source>
        <dbReference type="Proteomes" id="UP001159427"/>
    </source>
</evidence>
<proteinExistence type="predicted"/>
<evidence type="ECO:0000256" key="1">
    <source>
        <dbReference type="SAM" id="MobiDB-lite"/>
    </source>
</evidence>
<feature type="region of interest" description="Disordered" evidence="1">
    <location>
        <begin position="157"/>
        <end position="186"/>
    </location>
</feature>
<dbReference type="EMBL" id="CALNXI010000538">
    <property type="protein sequence ID" value="CAH3028855.1"/>
    <property type="molecule type" value="Genomic_DNA"/>
</dbReference>
<feature type="region of interest" description="Disordered" evidence="1">
    <location>
        <begin position="1"/>
        <end position="22"/>
    </location>
</feature>
<reference evidence="2 3" key="1">
    <citation type="submission" date="2022-05" db="EMBL/GenBank/DDBJ databases">
        <authorList>
            <consortium name="Genoscope - CEA"/>
            <person name="William W."/>
        </authorList>
    </citation>
    <scope>NUCLEOTIDE SEQUENCE [LARGE SCALE GENOMIC DNA]</scope>
</reference>
<dbReference type="Proteomes" id="UP001159427">
    <property type="component" value="Unassembled WGS sequence"/>
</dbReference>
<accession>A0ABN8MGP3</accession>
<dbReference type="PANTHER" id="PTHR46880:SF5">
    <property type="entry name" value="DUF4371 DOMAIN-CONTAINING PROTEIN"/>
    <property type="match status" value="1"/>
</dbReference>
<feature type="compositionally biased region" description="Acidic residues" evidence="1">
    <location>
        <begin position="161"/>
        <end position="186"/>
    </location>
</feature>
<evidence type="ECO:0000313" key="2">
    <source>
        <dbReference type="EMBL" id="CAH3028855.1"/>
    </source>
</evidence>
<organism evidence="2 3">
    <name type="scientific">Porites evermanni</name>
    <dbReference type="NCBI Taxonomy" id="104178"/>
    <lineage>
        <taxon>Eukaryota</taxon>
        <taxon>Metazoa</taxon>
        <taxon>Cnidaria</taxon>
        <taxon>Anthozoa</taxon>
        <taxon>Hexacorallia</taxon>
        <taxon>Scleractinia</taxon>
        <taxon>Fungiina</taxon>
        <taxon>Poritidae</taxon>
        <taxon>Porites</taxon>
    </lineage>
</organism>
<gene>
    <name evidence="2" type="ORF">PEVE_00035038</name>
</gene>
<keyword evidence="3" id="KW-1185">Reference proteome</keyword>
<name>A0ABN8MGP3_9CNID</name>
<dbReference type="PANTHER" id="PTHR46880">
    <property type="entry name" value="RAS-ASSOCIATING DOMAIN-CONTAINING PROTEIN"/>
    <property type="match status" value="1"/>
</dbReference>